<reference evidence="4 5" key="1">
    <citation type="submission" date="2015-12" db="EMBL/GenBank/DDBJ databases">
        <title>The genome of Folsomia candida.</title>
        <authorList>
            <person name="Faddeeva A."/>
            <person name="Derks M.F."/>
            <person name="Anvar Y."/>
            <person name="Smit S."/>
            <person name="Van Straalen N."/>
            <person name="Roelofs D."/>
        </authorList>
    </citation>
    <scope>NUCLEOTIDE SEQUENCE [LARGE SCALE GENOMIC DNA]</scope>
    <source>
        <strain evidence="4 5">VU population</strain>
        <tissue evidence="4">Whole body</tissue>
    </source>
</reference>
<name>A0A226DDU7_FOLCA</name>
<proteinExistence type="predicted"/>
<dbReference type="Pfam" id="PF03351">
    <property type="entry name" value="DOMON"/>
    <property type="match status" value="1"/>
</dbReference>
<dbReference type="InterPro" id="IPR005018">
    <property type="entry name" value="DOMON_domain"/>
</dbReference>
<evidence type="ECO:0000313" key="5">
    <source>
        <dbReference type="Proteomes" id="UP000198287"/>
    </source>
</evidence>
<feature type="region of interest" description="Disordered" evidence="1">
    <location>
        <begin position="85"/>
        <end position="160"/>
    </location>
</feature>
<feature type="domain" description="DOMON" evidence="3">
    <location>
        <begin position="32"/>
        <end position="94"/>
    </location>
</feature>
<evidence type="ECO:0000259" key="3">
    <source>
        <dbReference type="Pfam" id="PF03351"/>
    </source>
</evidence>
<keyword evidence="5" id="KW-1185">Reference proteome</keyword>
<comment type="caution">
    <text evidence="4">The sequence shown here is derived from an EMBL/GenBank/DDBJ whole genome shotgun (WGS) entry which is preliminary data.</text>
</comment>
<feature type="signal peptide" evidence="2">
    <location>
        <begin position="1"/>
        <end position="23"/>
    </location>
</feature>
<protein>
    <submittedName>
        <fullName evidence="4">Transcription elongation regulator 1</fullName>
    </submittedName>
</protein>
<accession>A0A226DDU7</accession>
<gene>
    <name evidence="4" type="ORF">Fcan01_21890</name>
</gene>
<dbReference type="EMBL" id="LNIX01000022">
    <property type="protein sequence ID" value="OXA43359.1"/>
    <property type="molecule type" value="Genomic_DNA"/>
</dbReference>
<dbReference type="AlphaFoldDB" id="A0A226DDU7"/>
<sequence length="270" mass="28792">MTHLTRIVSTLLLFCQLFSLGYGQYTHEFFSGRYKLEWTVSRLDKIVFTATVQTGGWVGFGLNSMPSMDGAYLVVGGVGGVTTLPPTGATTGQTVVPTTGSPSPTETTSSPSSESTSTPTPVTISSTVSSSPSEATTSSTTMTMTTPIPTTTTLPTTPSITVPGTFPTVVMTTTTTSRPTAPVTFPTVSTPLTSTSATVAVKQVGNQPYHYYEDVYLILLYHSDDEIGPGYQRTMQLINFYHPNSATSGKIFCQFTATFSALLIIFSNYL</sequence>
<keyword evidence="2" id="KW-0732">Signal</keyword>
<evidence type="ECO:0000256" key="2">
    <source>
        <dbReference type="SAM" id="SignalP"/>
    </source>
</evidence>
<organism evidence="4 5">
    <name type="scientific">Folsomia candida</name>
    <name type="common">Springtail</name>
    <dbReference type="NCBI Taxonomy" id="158441"/>
    <lineage>
        <taxon>Eukaryota</taxon>
        <taxon>Metazoa</taxon>
        <taxon>Ecdysozoa</taxon>
        <taxon>Arthropoda</taxon>
        <taxon>Hexapoda</taxon>
        <taxon>Collembola</taxon>
        <taxon>Entomobryomorpha</taxon>
        <taxon>Isotomoidea</taxon>
        <taxon>Isotomidae</taxon>
        <taxon>Proisotominae</taxon>
        <taxon>Folsomia</taxon>
    </lineage>
</organism>
<feature type="chain" id="PRO_5012375402" evidence="2">
    <location>
        <begin position="24"/>
        <end position="270"/>
    </location>
</feature>
<evidence type="ECO:0000256" key="1">
    <source>
        <dbReference type="SAM" id="MobiDB-lite"/>
    </source>
</evidence>
<dbReference type="Proteomes" id="UP000198287">
    <property type="component" value="Unassembled WGS sequence"/>
</dbReference>
<evidence type="ECO:0000313" key="4">
    <source>
        <dbReference type="EMBL" id="OXA43359.1"/>
    </source>
</evidence>